<organism evidence="10 11">
    <name type="scientific">Marasmius crinis-equi</name>
    <dbReference type="NCBI Taxonomy" id="585013"/>
    <lineage>
        <taxon>Eukaryota</taxon>
        <taxon>Fungi</taxon>
        <taxon>Dikarya</taxon>
        <taxon>Basidiomycota</taxon>
        <taxon>Agaricomycotina</taxon>
        <taxon>Agaricomycetes</taxon>
        <taxon>Agaricomycetidae</taxon>
        <taxon>Agaricales</taxon>
        <taxon>Marasmiineae</taxon>
        <taxon>Marasmiaceae</taxon>
        <taxon>Marasmius</taxon>
    </lineage>
</organism>
<dbReference type="PANTHER" id="PTHR44329">
    <property type="entry name" value="SERINE/THREONINE-PROTEIN KINASE TNNI3K-RELATED"/>
    <property type="match status" value="1"/>
</dbReference>
<dbReference type="SMART" id="SM00220">
    <property type="entry name" value="S_TKc"/>
    <property type="match status" value="1"/>
</dbReference>
<keyword evidence="2 4" id="KW-0371">Homeobox</keyword>
<proteinExistence type="predicted"/>
<dbReference type="SMART" id="SM00389">
    <property type="entry name" value="HOX"/>
    <property type="match status" value="1"/>
</dbReference>
<evidence type="ECO:0000256" key="6">
    <source>
        <dbReference type="SAM" id="Coils"/>
    </source>
</evidence>
<evidence type="ECO:0000256" key="3">
    <source>
        <dbReference type="ARBA" id="ARBA00023242"/>
    </source>
</evidence>
<dbReference type="PROSITE" id="PS00027">
    <property type="entry name" value="HOMEOBOX_1"/>
    <property type="match status" value="1"/>
</dbReference>
<dbReference type="InterPro" id="IPR000719">
    <property type="entry name" value="Prot_kinase_dom"/>
</dbReference>
<dbReference type="PROSITE" id="PS00108">
    <property type="entry name" value="PROTEIN_KINASE_ST"/>
    <property type="match status" value="1"/>
</dbReference>
<dbReference type="InterPro" id="IPR051681">
    <property type="entry name" value="Ser/Thr_Kinases-Pseudokinases"/>
</dbReference>
<evidence type="ECO:0000256" key="1">
    <source>
        <dbReference type="ARBA" id="ARBA00023125"/>
    </source>
</evidence>
<dbReference type="EMBL" id="JBAHYK010000233">
    <property type="protein sequence ID" value="KAL0576279.1"/>
    <property type="molecule type" value="Genomic_DNA"/>
</dbReference>
<gene>
    <name evidence="10" type="primary">TUS1_9</name>
    <name evidence="10" type="ORF">V5O48_005687</name>
</gene>
<dbReference type="InterPro" id="IPR001245">
    <property type="entry name" value="Ser-Thr/Tyr_kinase_cat_dom"/>
</dbReference>
<keyword evidence="11" id="KW-1185">Reference proteome</keyword>
<feature type="domain" description="Homeobox" evidence="9">
    <location>
        <begin position="430"/>
        <end position="490"/>
    </location>
</feature>
<feature type="region of interest" description="Disordered" evidence="7">
    <location>
        <begin position="556"/>
        <end position="575"/>
    </location>
</feature>
<dbReference type="Proteomes" id="UP001465976">
    <property type="component" value="Unassembled WGS sequence"/>
</dbReference>
<dbReference type="Gene3D" id="1.10.510.10">
    <property type="entry name" value="Transferase(Phosphotransferase) domain 1"/>
    <property type="match status" value="1"/>
</dbReference>
<dbReference type="SUPFAM" id="SSF56112">
    <property type="entry name" value="Protein kinase-like (PK-like)"/>
    <property type="match status" value="1"/>
</dbReference>
<feature type="non-terminal residue" evidence="10">
    <location>
        <position position="614"/>
    </location>
</feature>
<sequence length="614" mass="68121">MAASWNAIGAEQAAQEYETRLKHLEKILDDEEQRKALVQSKGDDAQAWLDFLQLLSDYPGISIPLRSSVFSIMIRLAKNSGLHPKCLSIQNVKKVGNHPVGGGGFGDVWEGVVEDPTLKHSVCLKVVRMFRESDVERLLQDYLREAIVWRQLRHRNVLPFLGIYFLDESRQQVCLVSPWMEKGNLVQFLKTTPPEAVEHLALAHDVASGLAYLHYMKIVHGDLKGLNILITTALRACIADFGLSRVSDTHALRMTTSANHPLGTARWLSPELLQGGTLTSKESDVYAYACVCYEIFTGLSPFHEIPNEMAVALQVLAGRRPLRPQSTPGIPDAMWSLMEECWAAQPSSRPRADDVLIRFARASNGDFTPIASAPEWNDSIFTQMWSSVDRPSPSITRPEFDRLLSMTPMVATQIVAQLPMPYPSTYPVPGRRLSGQRRTTGAQRKALEGIFKHDTKLNAALRNELATQLNMTARGVQVWFQNRRAKEKAKVAKVNASANNVPSASNDTQKYIYRSDGLDTEDNTAPVPHVGFSRLSSIASVASSDSSNTSVYHSCVSEYEPSPEDDGPPLHLGPFTQRRSLDASLRRLGHNPYAGLVSPKYETLTGPRISNHSS</sequence>
<dbReference type="CDD" id="cd00086">
    <property type="entry name" value="homeodomain"/>
    <property type="match status" value="1"/>
</dbReference>
<dbReference type="PROSITE" id="PS50071">
    <property type="entry name" value="HOMEOBOX_2"/>
    <property type="match status" value="1"/>
</dbReference>
<evidence type="ECO:0000256" key="2">
    <source>
        <dbReference type="ARBA" id="ARBA00023155"/>
    </source>
</evidence>
<dbReference type="InterPro" id="IPR017970">
    <property type="entry name" value="Homeobox_CS"/>
</dbReference>
<protein>
    <submittedName>
        <fullName evidence="10">Rho guanine nucleotide exchange factor</fullName>
    </submittedName>
</protein>
<dbReference type="PRINTS" id="PR00109">
    <property type="entry name" value="TYRKINASE"/>
</dbReference>
<dbReference type="InterPro" id="IPR001356">
    <property type="entry name" value="HD"/>
</dbReference>
<feature type="coiled-coil region" evidence="6">
    <location>
        <begin position="7"/>
        <end position="41"/>
    </location>
</feature>
<feature type="domain" description="Protein kinase" evidence="8">
    <location>
        <begin position="94"/>
        <end position="368"/>
    </location>
</feature>
<dbReference type="SUPFAM" id="SSF46689">
    <property type="entry name" value="Homeodomain-like"/>
    <property type="match status" value="1"/>
</dbReference>
<feature type="DNA-binding region" description="Homeobox" evidence="4">
    <location>
        <begin position="432"/>
        <end position="491"/>
    </location>
</feature>
<comment type="caution">
    <text evidence="10">The sequence shown here is derived from an EMBL/GenBank/DDBJ whole genome shotgun (WGS) entry which is preliminary data.</text>
</comment>
<accession>A0ABR3FMF8</accession>
<keyword evidence="6" id="KW-0175">Coiled coil</keyword>
<evidence type="ECO:0000259" key="9">
    <source>
        <dbReference type="PROSITE" id="PS50071"/>
    </source>
</evidence>
<evidence type="ECO:0000313" key="11">
    <source>
        <dbReference type="Proteomes" id="UP001465976"/>
    </source>
</evidence>
<dbReference type="InterPro" id="IPR011009">
    <property type="entry name" value="Kinase-like_dom_sf"/>
</dbReference>
<evidence type="ECO:0000259" key="8">
    <source>
        <dbReference type="PROSITE" id="PS50011"/>
    </source>
</evidence>
<evidence type="ECO:0000256" key="5">
    <source>
        <dbReference type="RuleBase" id="RU000682"/>
    </source>
</evidence>
<dbReference type="InterPro" id="IPR009057">
    <property type="entry name" value="Homeodomain-like_sf"/>
</dbReference>
<dbReference type="Pfam" id="PF07714">
    <property type="entry name" value="PK_Tyr_Ser-Thr"/>
    <property type="match status" value="1"/>
</dbReference>
<evidence type="ECO:0000256" key="7">
    <source>
        <dbReference type="SAM" id="MobiDB-lite"/>
    </source>
</evidence>
<dbReference type="PROSITE" id="PS50011">
    <property type="entry name" value="PROTEIN_KINASE_DOM"/>
    <property type="match status" value="1"/>
</dbReference>
<evidence type="ECO:0000256" key="4">
    <source>
        <dbReference type="PROSITE-ProRule" id="PRU00108"/>
    </source>
</evidence>
<dbReference type="Gene3D" id="1.10.10.60">
    <property type="entry name" value="Homeodomain-like"/>
    <property type="match status" value="1"/>
</dbReference>
<name>A0ABR3FMF8_9AGAR</name>
<comment type="subcellular location">
    <subcellularLocation>
        <location evidence="4 5">Nucleus</location>
    </subcellularLocation>
</comment>
<reference evidence="10 11" key="1">
    <citation type="submission" date="2024-02" db="EMBL/GenBank/DDBJ databases">
        <title>A draft genome for the cacao thread blight pathogen Marasmius crinis-equi.</title>
        <authorList>
            <person name="Cohen S.P."/>
            <person name="Baruah I.K."/>
            <person name="Amoako-Attah I."/>
            <person name="Bukari Y."/>
            <person name="Meinhardt L.W."/>
            <person name="Bailey B.A."/>
        </authorList>
    </citation>
    <scope>NUCLEOTIDE SEQUENCE [LARGE SCALE GENOMIC DNA]</scope>
    <source>
        <strain evidence="10 11">GH-76</strain>
    </source>
</reference>
<evidence type="ECO:0000313" key="10">
    <source>
        <dbReference type="EMBL" id="KAL0576279.1"/>
    </source>
</evidence>
<dbReference type="InterPro" id="IPR008271">
    <property type="entry name" value="Ser/Thr_kinase_AS"/>
</dbReference>
<keyword evidence="3 4" id="KW-0539">Nucleus</keyword>
<keyword evidence="1 4" id="KW-0238">DNA-binding</keyword>
<dbReference type="Pfam" id="PF00046">
    <property type="entry name" value="Homeodomain"/>
    <property type="match status" value="1"/>
</dbReference>